<feature type="compositionally biased region" description="Polar residues" evidence="1">
    <location>
        <begin position="47"/>
        <end position="61"/>
    </location>
</feature>
<sequence>MKTLLMVLSLAFTFAMTAVQADDTNLLTTFQVEQTAVQDDGADCSATDESQASTQADENSPLAQTACCRTCTKGKACGDSCIARDKTCRRGRGCACNATKPI</sequence>
<evidence type="ECO:0000256" key="2">
    <source>
        <dbReference type="SAM" id="SignalP"/>
    </source>
</evidence>
<organism evidence="3 4">
    <name type="scientific">Aliidiomarina maris</name>
    <dbReference type="NCBI Taxonomy" id="531312"/>
    <lineage>
        <taxon>Bacteria</taxon>
        <taxon>Pseudomonadati</taxon>
        <taxon>Pseudomonadota</taxon>
        <taxon>Gammaproteobacteria</taxon>
        <taxon>Alteromonadales</taxon>
        <taxon>Idiomarinaceae</taxon>
        <taxon>Aliidiomarina</taxon>
    </lineage>
</organism>
<evidence type="ECO:0000313" key="3">
    <source>
        <dbReference type="EMBL" id="RAK01634.1"/>
    </source>
</evidence>
<evidence type="ECO:0000256" key="1">
    <source>
        <dbReference type="SAM" id="MobiDB-lite"/>
    </source>
</evidence>
<evidence type="ECO:0008006" key="5">
    <source>
        <dbReference type="Google" id="ProtNLM"/>
    </source>
</evidence>
<evidence type="ECO:0000313" key="4">
    <source>
        <dbReference type="Proteomes" id="UP000249203"/>
    </source>
</evidence>
<feature type="region of interest" description="Disordered" evidence="1">
    <location>
        <begin position="39"/>
        <end position="61"/>
    </location>
</feature>
<dbReference type="EMBL" id="QLMD01000001">
    <property type="protein sequence ID" value="RAK01634.1"/>
    <property type="molecule type" value="Genomic_DNA"/>
</dbReference>
<gene>
    <name evidence="3" type="ORF">B0I24_101257</name>
</gene>
<accession>A0A327X6I6</accession>
<reference evidence="3 4" key="1">
    <citation type="submission" date="2018-06" db="EMBL/GenBank/DDBJ databases">
        <title>Genomic Encyclopedia of Type Strains, Phase III (KMG-III): the genomes of soil and plant-associated and newly described type strains.</title>
        <authorList>
            <person name="Whitman W."/>
        </authorList>
    </citation>
    <scope>NUCLEOTIDE SEQUENCE [LARGE SCALE GENOMIC DNA]</scope>
    <source>
        <strain evidence="3 4">CGMCC 1.15366</strain>
    </source>
</reference>
<protein>
    <recommendedName>
        <fullName evidence="5">Metallothionein</fullName>
    </recommendedName>
</protein>
<feature type="signal peptide" evidence="2">
    <location>
        <begin position="1"/>
        <end position="21"/>
    </location>
</feature>
<dbReference type="Proteomes" id="UP000249203">
    <property type="component" value="Unassembled WGS sequence"/>
</dbReference>
<feature type="chain" id="PRO_5016420301" description="Metallothionein" evidence="2">
    <location>
        <begin position="22"/>
        <end position="102"/>
    </location>
</feature>
<keyword evidence="2" id="KW-0732">Signal</keyword>
<dbReference type="AlphaFoldDB" id="A0A327X6I6"/>
<proteinExistence type="predicted"/>
<name>A0A327X6I6_9GAMM</name>
<comment type="caution">
    <text evidence="3">The sequence shown here is derived from an EMBL/GenBank/DDBJ whole genome shotgun (WGS) entry which is preliminary data.</text>
</comment>